<comment type="caution">
    <text evidence="1">The sequence shown here is derived from an EMBL/GenBank/DDBJ whole genome shotgun (WGS) entry which is preliminary data.</text>
</comment>
<dbReference type="Proteomes" id="UP000299102">
    <property type="component" value="Unassembled WGS sequence"/>
</dbReference>
<proteinExistence type="predicted"/>
<keyword evidence="2" id="KW-1185">Reference proteome</keyword>
<sequence length="156" mass="17794">MAITFCACAGPELRSYTLHSRANGRCVRPAPTAVGRVLHSRSNEGIYRTASGGNYCDTKLERRTMRLLNTRARRCRTIGNDLERPRNGGLGFNSGTEQPNDSYRAVNTATTGDIRFVDFLLHHYPLHCEKKKLLYNPCERYTKMMIYHFSACHKYS</sequence>
<evidence type="ECO:0000313" key="1">
    <source>
        <dbReference type="EMBL" id="GBP71024.1"/>
    </source>
</evidence>
<accession>A0A4C1Y7Y9</accession>
<protein>
    <submittedName>
        <fullName evidence="1">Uncharacterized protein</fullName>
    </submittedName>
</protein>
<name>A0A4C1Y7Y9_EUMVA</name>
<reference evidence="1 2" key="1">
    <citation type="journal article" date="2019" name="Commun. Biol.">
        <title>The bagworm genome reveals a unique fibroin gene that provides high tensile strength.</title>
        <authorList>
            <person name="Kono N."/>
            <person name="Nakamura H."/>
            <person name="Ohtoshi R."/>
            <person name="Tomita M."/>
            <person name="Numata K."/>
            <person name="Arakawa K."/>
        </authorList>
    </citation>
    <scope>NUCLEOTIDE SEQUENCE [LARGE SCALE GENOMIC DNA]</scope>
</reference>
<evidence type="ECO:0000313" key="2">
    <source>
        <dbReference type="Proteomes" id="UP000299102"/>
    </source>
</evidence>
<dbReference type="EMBL" id="BGZK01001094">
    <property type="protein sequence ID" value="GBP71024.1"/>
    <property type="molecule type" value="Genomic_DNA"/>
</dbReference>
<organism evidence="1 2">
    <name type="scientific">Eumeta variegata</name>
    <name type="common">Bagworm moth</name>
    <name type="synonym">Eumeta japonica</name>
    <dbReference type="NCBI Taxonomy" id="151549"/>
    <lineage>
        <taxon>Eukaryota</taxon>
        <taxon>Metazoa</taxon>
        <taxon>Ecdysozoa</taxon>
        <taxon>Arthropoda</taxon>
        <taxon>Hexapoda</taxon>
        <taxon>Insecta</taxon>
        <taxon>Pterygota</taxon>
        <taxon>Neoptera</taxon>
        <taxon>Endopterygota</taxon>
        <taxon>Lepidoptera</taxon>
        <taxon>Glossata</taxon>
        <taxon>Ditrysia</taxon>
        <taxon>Tineoidea</taxon>
        <taxon>Psychidae</taxon>
        <taxon>Oiketicinae</taxon>
        <taxon>Eumeta</taxon>
    </lineage>
</organism>
<gene>
    <name evidence="1" type="ORF">EVAR_57792_1</name>
</gene>
<dbReference type="AlphaFoldDB" id="A0A4C1Y7Y9"/>